<organism evidence="3">
    <name type="scientific">Periphykon beckeri</name>
    <dbReference type="NCBI Taxonomy" id="2006982"/>
    <lineage>
        <taxon>Eukaryota</taxon>
        <taxon>Rhodophyta</taxon>
        <taxon>Florideophyceae</taxon>
        <taxon>Rhodymeniophycidae</taxon>
        <taxon>Ceramiales</taxon>
        <taxon>Rhodomelaceae</taxon>
        <taxon>Periphykon</taxon>
    </lineage>
</organism>
<feature type="transmembrane region" description="Helical" evidence="2">
    <location>
        <begin position="38"/>
        <end position="64"/>
    </location>
</feature>
<feature type="transmembrane region" description="Helical" evidence="2">
    <location>
        <begin position="184"/>
        <end position="205"/>
    </location>
</feature>
<gene>
    <name evidence="3" type="primary">dsbD</name>
</gene>
<evidence type="ECO:0000313" key="3">
    <source>
        <dbReference type="EMBL" id="ARW60331.1"/>
    </source>
</evidence>
<keyword evidence="3" id="KW-0150">Chloroplast</keyword>
<evidence type="ECO:0000256" key="1">
    <source>
        <dbReference type="ARBA" id="ARBA00022748"/>
    </source>
</evidence>
<dbReference type="EMBL" id="MF101413">
    <property type="protein sequence ID" value="ARW60331.1"/>
    <property type="molecule type" value="Genomic_DNA"/>
</dbReference>
<protein>
    <submittedName>
        <fullName evidence="3">Thiol:disulfide interchange protein</fullName>
    </submittedName>
</protein>
<dbReference type="GO" id="GO:0017004">
    <property type="term" value="P:cytochrome complex assembly"/>
    <property type="evidence" value="ECO:0007669"/>
    <property type="project" value="UniProtKB-KW"/>
</dbReference>
<dbReference type="InterPro" id="IPR051790">
    <property type="entry name" value="Cytochrome_c-biogenesis_DsbD"/>
</dbReference>
<feature type="transmembrane region" description="Helical" evidence="2">
    <location>
        <begin position="76"/>
        <end position="95"/>
    </location>
</feature>
<keyword evidence="2" id="KW-0812">Transmembrane</keyword>
<name>A0A1Z1M3B5_9FLOR</name>
<feature type="transmembrane region" description="Helical" evidence="2">
    <location>
        <begin position="225"/>
        <end position="246"/>
    </location>
</feature>
<keyword evidence="1" id="KW-0201">Cytochrome c-type biogenesis</keyword>
<feature type="transmembrane region" description="Helical" evidence="2">
    <location>
        <begin position="150"/>
        <end position="178"/>
    </location>
</feature>
<keyword evidence="2" id="KW-0472">Membrane</keyword>
<dbReference type="PANTHER" id="PTHR31272">
    <property type="entry name" value="CYTOCHROME C-TYPE BIOGENESIS PROTEIN HI_1454-RELATED"/>
    <property type="match status" value="1"/>
</dbReference>
<dbReference type="PANTHER" id="PTHR31272:SF6">
    <property type="entry name" value="CYTOCHROME C-TYPE BIOGENESIS CCDA-LIKE CHLOROPLASTIC PROTEIN"/>
    <property type="match status" value="1"/>
</dbReference>
<geneLocation type="chloroplast" evidence="3"/>
<dbReference type="AlphaFoldDB" id="A0A1Z1M3B5"/>
<evidence type="ECO:0000256" key="2">
    <source>
        <dbReference type="SAM" id="Phobius"/>
    </source>
</evidence>
<feature type="transmembrane region" description="Helical" evidence="2">
    <location>
        <begin position="115"/>
        <end position="138"/>
    </location>
</feature>
<reference evidence="3" key="1">
    <citation type="journal article" date="2017" name="J. Phycol.">
        <title>Analysis of chloroplast genomes and a supermatrix inform reclassification of the Rhodomelaceae (Rhodophyta).</title>
        <authorList>
            <person name="Diaz-Tapia P."/>
            <person name="Maggs C.A."/>
            <person name="West J.A."/>
            <person name="Verbruggen H."/>
        </authorList>
    </citation>
    <scope>NUCLEOTIDE SEQUENCE</scope>
    <source>
        <strain evidence="3">JH1427</strain>
    </source>
</reference>
<sequence>MTIILSCYDIFDNYYSLFYALQQQAFLYLFNLSNKQSIFLLTFLFFLGLITVITPCFLSVFPLALSYINSRNNSYINLNLFVTGLLTNLISLMLFTNLLNSSFWIYKLPLFSSSILVLVSLDLMEIINISEFNILFNLNHYTLFYKNTLLYSYCMGFIVGSSSLPCNTSILIIVTFLLRNLVARYQFFICLIVYFIGCLVPLILLFKMKFSYINISIVFFIRKSILPLTGSVLFIFSCFSFLKVIFM</sequence>
<accession>A0A1Z1M3B5</accession>
<keyword evidence="2" id="KW-1133">Transmembrane helix</keyword>
<dbReference type="RefSeq" id="YP_009391983.1">
    <property type="nucleotide sequence ID" value="NC_035261.1"/>
</dbReference>
<keyword evidence="3" id="KW-0934">Plastid</keyword>
<dbReference type="GeneID" id="33353443"/>
<proteinExistence type="predicted"/>